<feature type="region of interest" description="Disordered" evidence="2">
    <location>
        <begin position="40"/>
        <end position="62"/>
    </location>
</feature>
<dbReference type="OrthoDB" id="1427460at2759"/>
<dbReference type="PANTHER" id="PTHR33157:SF12">
    <property type="entry name" value="TRANSPOSASE TNP1_EN_SPM-LIKE DOMAIN-CONTAINING PROTEIN"/>
    <property type="match status" value="1"/>
</dbReference>
<comment type="caution">
    <text evidence="3">The sequence shown here is derived from an EMBL/GenBank/DDBJ whole genome shotgun (WGS) entry which is preliminary data.</text>
</comment>
<feature type="compositionally biased region" description="Basic and acidic residues" evidence="2">
    <location>
        <begin position="40"/>
        <end position="50"/>
    </location>
</feature>
<keyword evidence="4" id="KW-1185">Reference proteome</keyword>
<evidence type="ECO:0000313" key="3">
    <source>
        <dbReference type="EMBL" id="RDX89433.1"/>
    </source>
</evidence>
<keyword evidence="1" id="KW-0175">Coiled coil</keyword>
<evidence type="ECO:0000256" key="2">
    <source>
        <dbReference type="SAM" id="MobiDB-lite"/>
    </source>
</evidence>
<organism evidence="3 4">
    <name type="scientific">Mucuna pruriens</name>
    <name type="common">Velvet bean</name>
    <name type="synonym">Dolichos pruriens</name>
    <dbReference type="NCBI Taxonomy" id="157652"/>
    <lineage>
        <taxon>Eukaryota</taxon>
        <taxon>Viridiplantae</taxon>
        <taxon>Streptophyta</taxon>
        <taxon>Embryophyta</taxon>
        <taxon>Tracheophyta</taxon>
        <taxon>Spermatophyta</taxon>
        <taxon>Magnoliopsida</taxon>
        <taxon>eudicotyledons</taxon>
        <taxon>Gunneridae</taxon>
        <taxon>Pentapetalae</taxon>
        <taxon>rosids</taxon>
        <taxon>fabids</taxon>
        <taxon>Fabales</taxon>
        <taxon>Fabaceae</taxon>
        <taxon>Papilionoideae</taxon>
        <taxon>50 kb inversion clade</taxon>
        <taxon>NPAAA clade</taxon>
        <taxon>indigoferoid/millettioid clade</taxon>
        <taxon>Phaseoleae</taxon>
        <taxon>Mucuna</taxon>
    </lineage>
</organism>
<reference evidence="3" key="1">
    <citation type="submission" date="2018-05" db="EMBL/GenBank/DDBJ databases">
        <title>Draft genome of Mucuna pruriens seed.</title>
        <authorList>
            <person name="Nnadi N.E."/>
            <person name="Vos R."/>
            <person name="Hasami M.H."/>
            <person name="Devisetty U.K."/>
            <person name="Aguiy J.C."/>
        </authorList>
    </citation>
    <scope>NUCLEOTIDE SEQUENCE [LARGE SCALE GENOMIC DNA]</scope>
    <source>
        <strain evidence="3">JCA_2017</strain>
    </source>
</reference>
<evidence type="ECO:0000313" key="4">
    <source>
        <dbReference type="Proteomes" id="UP000257109"/>
    </source>
</evidence>
<feature type="coiled-coil region" evidence="1">
    <location>
        <begin position="174"/>
        <end position="208"/>
    </location>
</feature>
<sequence length="234" mass="27202">MTQLMQEVRKDLNKKPIWMGDSVWAQLKAHWESSSFKKKCETNRRNRESMDGASLHTGGSIKEAKGIDPSLSEFYFRTHRKKDQSWVGPHEKYAYDKFEKRKFELSSQNSTFASGKYEANHSQPSTDHMPSNFDIRVNVVRKKKGRISKLGFVRRTLILSSIQPSKFSTSLGDVDALRSQIQISNESLQRQEQKKLEIRQKLTETRKQVHTLMQHLGFLSVSSFLCFELLFLQI</sequence>
<dbReference type="Pfam" id="PF03004">
    <property type="entry name" value="Transposase_24"/>
    <property type="match status" value="1"/>
</dbReference>
<evidence type="ECO:0000256" key="1">
    <source>
        <dbReference type="SAM" id="Coils"/>
    </source>
</evidence>
<feature type="non-terminal residue" evidence="3">
    <location>
        <position position="1"/>
    </location>
</feature>
<dbReference type="AlphaFoldDB" id="A0A371GGI2"/>
<dbReference type="PANTHER" id="PTHR33157">
    <property type="entry name" value="AUTONOMOUS TRANSPOSABLE ELEMENT EN-1 MOSAIC PROTEIN-RELATED"/>
    <property type="match status" value="1"/>
</dbReference>
<dbReference type="InterPro" id="IPR004252">
    <property type="entry name" value="Probable_transposase_24"/>
</dbReference>
<dbReference type="GO" id="GO:0032196">
    <property type="term" value="P:transposition"/>
    <property type="evidence" value="ECO:0007669"/>
    <property type="project" value="InterPro"/>
</dbReference>
<protein>
    <submittedName>
        <fullName evidence="3">Uncharacterized protein</fullName>
    </submittedName>
</protein>
<dbReference type="InterPro" id="IPR039266">
    <property type="entry name" value="EN-1/SPM"/>
</dbReference>
<dbReference type="Proteomes" id="UP000257109">
    <property type="component" value="Unassembled WGS sequence"/>
</dbReference>
<proteinExistence type="predicted"/>
<gene>
    <name evidence="3" type="ORF">CR513_28837</name>
</gene>
<name>A0A371GGI2_MUCPR</name>
<accession>A0A371GGI2</accession>
<dbReference type="EMBL" id="QJKJ01005672">
    <property type="protein sequence ID" value="RDX89433.1"/>
    <property type="molecule type" value="Genomic_DNA"/>
</dbReference>